<dbReference type="SMART" id="SM00387">
    <property type="entry name" value="HATPase_c"/>
    <property type="match status" value="1"/>
</dbReference>
<keyword evidence="10" id="KW-0175">Coiled coil</keyword>
<dbReference type="SMART" id="SM00388">
    <property type="entry name" value="HisKA"/>
    <property type="match status" value="1"/>
</dbReference>
<dbReference type="PROSITE" id="PS50109">
    <property type="entry name" value="HIS_KIN"/>
    <property type="match status" value="1"/>
</dbReference>
<comment type="catalytic activity">
    <reaction evidence="1">
        <text>ATP + protein L-histidine = ADP + protein N-phospho-L-histidine.</text>
        <dbReference type="EC" id="2.7.13.3"/>
    </reaction>
</comment>
<dbReference type="InterPro" id="IPR001610">
    <property type="entry name" value="PAC"/>
</dbReference>
<dbReference type="InterPro" id="IPR036890">
    <property type="entry name" value="HATPase_C_sf"/>
</dbReference>
<evidence type="ECO:0000256" key="7">
    <source>
        <dbReference type="ARBA" id="ARBA00022840"/>
    </source>
</evidence>
<keyword evidence="3 9" id="KW-0597">Phosphoprotein</keyword>
<proteinExistence type="predicted"/>
<dbReference type="EMBL" id="JAQAGZ010000012">
    <property type="protein sequence ID" value="MCZ8514522.1"/>
    <property type="molecule type" value="Genomic_DNA"/>
</dbReference>
<evidence type="ECO:0000256" key="4">
    <source>
        <dbReference type="ARBA" id="ARBA00022679"/>
    </source>
</evidence>
<keyword evidence="16" id="KW-1185">Reference proteome</keyword>
<evidence type="ECO:0000256" key="5">
    <source>
        <dbReference type="ARBA" id="ARBA00022741"/>
    </source>
</evidence>
<dbReference type="InterPro" id="IPR036097">
    <property type="entry name" value="HisK_dim/P_sf"/>
</dbReference>
<evidence type="ECO:0000256" key="8">
    <source>
        <dbReference type="ARBA" id="ARBA00023012"/>
    </source>
</evidence>
<dbReference type="InterPro" id="IPR003661">
    <property type="entry name" value="HisK_dim/P_dom"/>
</dbReference>
<evidence type="ECO:0000259" key="14">
    <source>
        <dbReference type="PROSITE" id="PS50113"/>
    </source>
</evidence>
<dbReference type="InterPro" id="IPR000014">
    <property type="entry name" value="PAS"/>
</dbReference>
<dbReference type="Proteomes" id="UP001527882">
    <property type="component" value="Unassembled WGS sequence"/>
</dbReference>
<dbReference type="Pfam" id="PF00512">
    <property type="entry name" value="HisKA"/>
    <property type="match status" value="1"/>
</dbReference>
<dbReference type="Gene3D" id="1.10.287.130">
    <property type="match status" value="1"/>
</dbReference>
<dbReference type="CDD" id="cd00130">
    <property type="entry name" value="PAS"/>
    <property type="match status" value="3"/>
</dbReference>
<dbReference type="Pfam" id="PF00072">
    <property type="entry name" value="Response_reg"/>
    <property type="match status" value="1"/>
</dbReference>
<dbReference type="Pfam" id="PF13188">
    <property type="entry name" value="PAS_8"/>
    <property type="match status" value="1"/>
</dbReference>
<evidence type="ECO:0000259" key="11">
    <source>
        <dbReference type="PROSITE" id="PS50109"/>
    </source>
</evidence>
<dbReference type="SUPFAM" id="SSF52172">
    <property type="entry name" value="CheY-like"/>
    <property type="match status" value="1"/>
</dbReference>
<evidence type="ECO:0000256" key="3">
    <source>
        <dbReference type="ARBA" id="ARBA00022553"/>
    </source>
</evidence>
<dbReference type="SMART" id="SM00086">
    <property type="entry name" value="PAC"/>
    <property type="match status" value="2"/>
</dbReference>
<feature type="modified residue" description="4-aspartylphosphate" evidence="9">
    <location>
        <position position="56"/>
    </location>
</feature>
<evidence type="ECO:0000256" key="2">
    <source>
        <dbReference type="ARBA" id="ARBA00012438"/>
    </source>
</evidence>
<sequence>MPDKQINLLIVDDRPDNLLTLTMTLESTDYRIVTAASGEEALRRMVTEDYALILLDAQLPGRGGFGTAELFQLRECSRRIPIIFITANGEAAEQLMSGCEEREVDYIIWPFQPEALRRKVRQFVRMDLDRRRMKEREDLLLKRAAELEEANLRLEETVRKQSHSESVGRVIGETSADVFLLIRSSGHIVSVNPAVRAMFGYEPDALTGTLASRLLPSTEDWFPLSPSRFGRRHKGGVVVEETAVRQDHTIFPAELQVGRVQAEEQGLYLISIRDITEHKLQYMRLERSLDRQMKDLRRAGELLEREMRERTRIAEELRLSYGQIGDILECVTDAFFVLDNDWRIRFLNRTAEFRLGVTQEQALGRLLWDLTIFGTREYEFLIRTMELKAPMQDEFYSERGDGWVNVSAFPSESGLCLYVQDTTERHWMKQSAINSQERFYKIFKASPSLMAIHSLVHRACLDINESWQQHTGYTYEEMVMGGVDLLMVHDAAGEYSRPVQLGTGEALQNVKVRYVTKSGENRTGLLSAEIIDTPEDACVLTVITDITERVETERELARLDRLHVIGEMAAGIAHEIRNPMTTVRGFLQLMGSRQAVPPKDMLDVMVEELNRANSIISEFLALARSKSTDRKRQPLNRVIAAIAPLIQAEATLAGKSVLLELRPCPELELDEKEIRQLILNLALNGLEAMEAGGQLSISTCCEGDCVMLEVGDQGSGMNPEVLGKLGTPFFTTKEQGTGLGLAVCFSIAARHQAKLTCRTGREGTVFTLRLPMNGAPSPDIHA</sequence>
<dbReference type="PANTHER" id="PTHR43065:SF46">
    <property type="entry name" value="C4-DICARBOXYLATE TRANSPORT SENSOR PROTEIN DCTB"/>
    <property type="match status" value="1"/>
</dbReference>
<dbReference type="InterPro" id="IPR001789">
    <property type="entry name" value="Sig_transdc_resp-reg_receiver"/>
</dbReference>
<dbReference type="PROSITE" id="PS50112">
    <property type="entry name" value="PAS"/>
    <property type="match status" value="2"/>
</dbReference>
<feature type="coiled-coil region" evidence="10">
    <location>
        <begin position="130"/>
        <end position="164"/>
    </location>
</feature>
<keyword evidence="7" id="KW-0067">ATP-binding</keyword>
<keyword evidence="6" id="KW-0418">Kinase</keyword>
<keyword evidence="8" id="KW-0902">Two-component regulatory system</keyword>
<evidence type="ECO:0000259" key="12">
    <source>
        <dbReference type="PROSITE" id="PS50110"/>
    </source>
</evidence>
<feature type="domain" description="PAS" evidence="13">
    <location>
        <begin position="164"/>
        <end position="208"/>
    </location>
</feature>
<dbReference type="EC" id="2.7.13.3" evidence="2"/>
<dbReference type="InterPro" id="IPR005467">
    <property type="entry name" value="His_kinase_dom"/>
</dbReference>
<feature type="domain" description="PAC" evidence="14">
    <location>
        <begin position="508"/>
        <end position="558"/>
    </location>
</feature>
<dbReference type="Pfam" id="PF02518">
    <property type="entry name" value="HATPase_c"/>
    <property type="match status" value="1"/>
</dbReference>
<dbReference type="InterPro" id="IPR004358">
    <property type="entry name" value="Sig_transdc_His_kin-like_C"/>
</dbReference>
<comment type="caution">
    <text evidence="15">The sequence shown here is derived from an EMBL/GenBank/DDBJ whole genome shotgun (WGS) entry which is preliminary data.</text>
</comment>
<evidence type="ECO:0000313" key="15">
    <source>
        <dbReference type="EMBL" id="MCZ8514522.1"/>
    </source>
</evidence>
<dbReference type="SMART" id="SM00091">
    <property type="entry name" value="PAS"/>
    <property type="match status" value="3"/>
</dbReference>
<dbReference type="InterPro" id="IPR011006">
    <property type="entry name" value="CheY-like_superfamily"/>
</dbReference>
<dbReference type="CDD" id="cd00082">
    <property type="entry name" value="HisKA"/>
    <property type="match status" value="1"/>
</dbReference>
<dbReference type="Gene3D" id="3.30.450.20">
    <property type="entry name" value="PAS domain"/>
    <property type="match status" value="3"/>
</dbReference>
<evidence type="ECO:0000256" key="10">
    <source>
        <dbReference type="SAM" id="Coils"/>
    </source>
</evidence>
<dbReference type="PRINTS" id="PR00344">
    <property type="entry name" value="BCTRLSENSOR"/>
</dbReference>
<dbReference type="SMART" id="SM00448">
    <property type="entry name" value="REC"/>
    <property type="match status" value="1"/>
</dbReference>
<dbReference type="InterPro" id="IPR013656">
    <property type="entry name" value="PAS_4"/>
</dbReference>
<feature type="domain" description="PAS" evidence="13">
    <location>
        <begin position="320"/>
        <end position="365"/>
    </location>
</feature>
<dbReference type="SUPFAM" id="SSF47384">
    <property type="entry name" value="Homodimeric domain of signal transducing histidine kinase"/>
    <property type="match status" value="1"/>
</dbReference>
<evidence type="ECO:0000256" key="9">
    <source>
        <dbReference type="PROSITE-ProRule" id="PRU00169"/>
    </source>
</evidence>
<feature type="domain" description="Histidine kinase" evidence="11">
    <location>
        <begin position="571"/>
        <end position="774"/>
    </location>
</feature>
<reference evidence="15 16" key="1">
    <citation type="submission" date="2022-12" db="EMBL/GenBank/DDBJ databases">
        <title>Draft genome sequence of Paenibacillus sp. dW9.</title>
        <authorList>
            <person name="Choi E.-W."/>
            <person name="Kim D.-U."/>
        </authorList>
    </citation>
    <scope>NUCLEOTIDE SEQUENCE [LARGE SCALE GENOMIC DNA]</scope>
    <source>
        <strain evidence="16">dW9</strain>
    </source>
</reference>
<gene>
    <name evidence="15" type="ORF">O9H85_19265</name>
</gene>
<dbReference type="RefSeq" id="WP_269883043.1">
    <property type="nucleotide sequence ID" value="NZ_JAQAGZ010000012.1"/>
</dbReference>
<keyword evidence="4" id="KW-0808">Transferase</keyword>
<evidence type="ECO:0000259" key="13">
    <source>
        <dbReference type="PROSITE" id="PS50112"/>
    </source>
</evidence>
<evidence type="ECO:0000313" key="16">
    <source>
        <dbReference type="Proteomes" id="UP001527882"/>
    </source>
</evidence>
<feature type="coiled-coil region" evidence="10">
    <location>
        <begin position="275"/>
        <end position="309"/>
    </location>
</feature>
<dbReference type="SUPFAM" id="SSF55785">
    <property type="entry name" value="PYP-like sensor domain (PAS domain)"/>
    <property type="match status" value="3"/>
</dbReference>
<dbReference type="PANTHER" id="PTHR43065">
    <property type="entry name" value="SENSOR HISTIDINE KINASE"/>
    <property type="match status" value="1"/>
</dbReference>
<dbReference type="InterPro" id="IPR000700">
    <property type="entry name" value="PAS-assoc_C"/>
</dbReference>
<dbReference type="Pfam" id="PF08448">
    <property type="entry name" value="PAS_4"/>
    <property type="match status" value="1"/>
</dbReference>
<dbReference type="PROSITE" id="PS50113">
    <property type="entry name" value="PAC"/>
    <property type="match status" value="1"/>
</dbReference>
<name>A0ABT4QCM0_9BACL</name>
<dbReference type="InterPro" id="IPR003594">
    <property type="entry name" value="HATPase_dom"/>
</dbReference>
<dbReference type="SUPFAM" id="SSF55874">
    <property type="entry name" value="ATPase domain of HSP90 chaperone/DNA topoisomerase II/histidine kinase"/>
    <property type="match status" value="1"/>
</dbReference>
<dbReference type="PROSITE" id="PS50110">
    <property type="entry name" value="RESPONSE_REGULATORY"/>
    <property type="match status" value="1"/>
</dbReference>
<evidence type="ECO:0000256" key="1">
    <source>
        <dbReference type="ARBA" id="ARBA00000085"/>
    </source>
</evidence>
<accession>A0ABT4QCM0</accession>
<dbReference type="NCBIfam" id="TIGR00229">
    <property type="entry name" value="sensory_box"/>
    <property type="match status" value="2"/>
</dbReference>
<evidence type="ECO:0000256" key="6">
    <source>
        <dbReference type="ARBA" id="ARBA00022777"/>
    </source>
</evidence>
<protein>
    <recommendedName>
        <fullName evidence="2">histidine kinase</fullName>
        <ecNumber evidence="2">2.7.13.3</ecNumber>
    </recommendedName>
</protein>
<dbReference type="Gene3D" id="3.30.565.10">
    <property type="entry name" value="Histidine kinase-like ATPase, C-terminal domain"/>
    <property type="match status" value="1"/>
</dbReference>
<dbReference type="Gene3D" id="3.40.50.2300">
    <property type="match status" value="1"/>
</dbReference>
<organism evidence="15 16">
    <name type="scientific">Paenibacillus gyeongsangnamensis</name>
    <dbReference type="NCBI Taxonomy" id="3388067"/>
    <lineage>
        <taxon>Bacteria</taxon>
        <taxon>Bacillati</taxon>
        <taxon>Bacillota</taxon>
        <taxon>Bacilli</taxon>
        <taxon>Bacillales</taxon>
        <taxon>Paenibacillaceae</taxon>
        <taxon>Paenibacillus</taxon>
    </lineage>
</organism>
<feature type="domain" description="Response regulatory" evidence="12">
    <location>
        <begin position="7"/>
        <end position="124"/>
    </location>
</feature>
<dbReference type="InterPro" id="IPR035965">
    <property type="entry name" value="PAS-like_dom_sf"/>
</dbReference>
<dbReference type="Pfam" id="PF13426">
    <property type="entry name" value="PAS_9"/>
    <property type="match status" value="1"/>
</dbReference>
<keyword evidence="5" id="KW-0547">Nucleotide-binding</keyword>